<sequence length="64" mass="6692">MVCTEYAPLLAAVARATWCQVAPERCCRLIVRADRSPDAIEPVAVTAPPQATVADVGVAETPVA</sequence>
<gene>
    <name evidence="1" type="ORF">GCM10025868_27630</name>
</gene>
<accession>A0ABQ6JJB5</accession>
<evidence type="ECO:0000313" key="1">
    <source>
        <dbReference type="EMBL" id="GMA87513.1"/>
    </source>
</evidence>
<comment type="caution">
    <text evidence="1">The sequence shown here is derived from an EMBL/GenBank/DDBJ whole genome shotgun (WGS) entry which is preliminary data.</text>
</comment>
<protein>
    <submittedName>
        <fullName evidence="1">Uncharacterized protein</fullName>
    </submittedName>
</protein>
<evidence type="ECO:0000313" key="2">
    <source>
        <dbReference type="Proteomes" id="UP001157017"/>
    </source>
</evidence>
<reference evidence="2" key="1">
    <citation type="journal article" date="2019" name="Int. J. Syst. Evol. Microbiol.">
        <title>The Global Catalogue of Microorganisms (GCM) 10K type strain sequencing project: providing services to taxonomists for standard genome sequencing and annotation.</title>
        <authorList>
            <consortium name="The Broad Institute Genomics Platform"/>
            <consortium name="The Broad Institute Genome Sequencing Center for Infectious Disease"/>
            <person name="Wu L."/>
            <person name="Ma J."/>
        </authorList>
    </citation>
    <scope>NUCLEOTIDE SEQUENCE [LARGE SCALE GENOMIC DNA]</scope>
    <source>
        <strain evidence="2">NBRC 108730</strain>
    </source>
</reference>
<name>A0ABQ6JJB5_9ACTN</name>
<organism evidence="1 2">
    <name type="scientific">Angustibacter aerolatus</name>
    <dbReference type="NCBI Taxonomy" id="1162965"/>
    <lineage>
        <taxon>Bacteria</taxon>
        <taxon>Bacillati</taxon>
        <taxon>Actinomycetota</taxon>
        <taxon>Actinomycetes</taxon>
        <taxon>Kineosporiales</taxon>
        <taxon>Kineosporiaceae</taxon>
    </lineage>
</organism>
<proteinExistence type="predicted"/>
<dbReference type="Proteomes" id="UP001157017">
    <property type="component" value="Unassembled WGS sequence"/>
</dbReference>
<keyword evidence="2" id="KW-1185">Reference proteome</keyword>
<dbReference type="EMBL" id="BSUZ01000001">
    <property type="protein sequence ID" value="GMA87513.1"/>
    <property type="molecule type" value="Genomic_DNA"/>
</dbReference>